<evidence type="ECO:0000256" key="2">
    <source>
        <dbReference type="SAM" id="Phobius"/>
    </source>
</evidence>
<evidence type="ECO:0000313" key="5">
    <source>
        <dbReference type="Proteomes" id="UP000001064"/>
    </source>
</evidence>
<dbReference type="InterPro" id="IPR016064">
    <property type="entry name" value="NAD/diacylglycerol_kinase_sf"/>
</dbReference>
<name>F1A5D8_DICPU</name>
<dbReference type="InterPro" id="IPR017438">
    <property type="entry name" value="ATP-NAD_kinase_N"/>
</dbReference>
<dbReference type="GO" id="GO:0016020">
    <property type="term" value="C:membrane"/>
    <property type="evidence" value="ECO:0007669"/>
    <property type="project" value="GOC"/>
</dbReference>
<dbReference type="Pfam" id="PF00781">
    <property type="entry name" value="DAGK_cat"/>
    <property type="match status" value="1"/>
</dbReference>
<evidence type="ECO:0000256" key="1">
    <source>
        <dbReference type="SAM" id="MobiDB-lite"/>
    </source>
</evidence>
<dbReference type="STRING" id="5786.F1A5D8"/>
<dbReference type="EMBL" id="GL871590">
    <property type="protein sequence ID" value="EGC28592.1"/>
    <property type="molecule type" value="Genomic_DNA"/>
</dbReference>
<protein>
    <recommendedName>
        <fullName evidence="3">DAGKc domain-containing protein</fullName>
    </recommendedName>
</protein>
<keyword evidence="2" id="KW-1133">Transmembrane helix</keyword>
<accession>F1A5D8</accession>
<feature type="region of interest" description="Disordered" evidence="1">
    <location>
        <begin position="1"/>
        <end position="36"/>
    </location>
</feature>
<keyword evidence="5" id="KW-1185">Reference proteome</keyword>
<dbReference type="InterPro" id="IPR001206">
    <property type="entry name" value="Diacylglycerol_kinase_cat_dom"/>
</dbReference>
<dbReference type="Gene3D" id="3.40.50.10330">
    <property type="entry name" value="Probable inorganic polyphosphate/atp-NAD kinase, domain 1"/>
    <property type="match status" value="1"/>
</dbReference>
<reference evidence="5" key="1">
    <citation type="journal article" date="2011" name="Genome Biol.">
        <title>Comparative genomics of the social amoebae Dictyostelium discoideum and Dictyostelium purpureum.</title>
        <authorList>
            <consortium name="US DOE Joint Genome Institute (JGI-PGF)"/>
            <person name="Sucgang R."/>
            <person name="Kuo A."/>
            <person name="Tian X."/>
            <person name="Salerno W."/>
            <person name="Parikh A."/>
            <person name="Feasley C.L."/>
            <person name="Dalin E."/>
            <person name="Tu H."/>
            <person name="Huang E."/>
            <person name="Barry K."/>
            <person name="Lindquist E."/>
            <person name="Shapiro H."/>
            <person name="Bruce D."/>
            <person name="Schmutz J."/>
            <person name="Salamov A."/>
            <person name="Fey P."/>
            <person name="Gaudet P."/>
            <person name="Anjard C."/>
            <person name="Babu M.M."/>
            <person name="Basu S."/>
            <person name="Bushmanova Y."/>
            <person name="van der Wel H."/>
            <person name="Katoh-Kurasawa M."/>
            <person name="Dinh C."/>
            <person name="Coutinho P.M."/>
            <person name="Saito T."/>
            <person name="Elias M."/>
            <person name="Schaap P."/>
            <person name="Kay R.R."/>
            <person name="Henrissat B."/>
            <person name="Eichinger L."/>
            <person name="Rivero F."/>
            <person name="Putnam N.H."/>
            <person name="West C.M."/>
            <person name="Loomis W.F."/>
            <person name="Chisholm R.L."/>
            <person name="Shaulsky G."/>
            <person name="Strassmann J.E."/>
            <person name="Queller D.C."/>
            <person name="Kuspa A."/>
            <person name="Grigoriev I.V."/>
        </authorList>
    </citation>
    <scope>NUCLEOTIDE SEQUENCE [LARGE SCALE GENOMIC DNA]</scope>
    <source>
        <strain evidence="5">QSDP1</strain>
    </source>
</reference>
<dbReference type="GO" id="GO:0006665">
    <property type="term" value="P:sphingolipid metabolic process"/>
    <property type="evidence" value="ECO:0000318"/>
    <property type="project" value="GO_Central"/>
</dbReference>
<sequence>MKPIQINTTITNNNNNNNNNNNSNEDRPKMLTTNNNNNSKAITKTIKTPVLWAVGLVVYIYFILFQILSSGLSSMGYNTIPLNDRFLNKRVIRLIPNRLKRYNNIPISYNNDNSFSSGDKRSYNTIKGGYHYNKNFIVFVSISNNDKEPQTIFNRFKPIFENHQIGLTVFETENKSDTHRLSYRIQQTEFDGIICVGDDNLVHDVVNCILNKHDYSINRHIPIGIIPVGKKNGFSNSLGIKSPEIAIKKIIQGNVNYIDIMSVSPVRNTTQLSFPKSNEINFNNSYNNNYIDIYNTNNNNPNGINYNNNNNNNNKAININMNQNNIGNNYSNNFFYKEYKVYSILYIGWGAISFRDSFKPWNSSVKPWLLSTFYSKFSKFSFNNFSSSLYFLPSTHFTNNQITKTNYSNNNNLENKNNRNVSNNKQENYDTQDHILYCSKKNLCEGCKKQHIDYDSQGKRSSKDFSDWRVVEGLNDSENKSNYNNENHSTGMSFFLAGNLSNISKDFKPFPFAHLSDGFLDLLISYQDDKKKLNQLIYDTNPSINCLTNDSNEDQQSNNNMNNNNKTTYYYKTKEFIFNVKNEDIPLSIDGELYNIKEFGSTTIKVQSHRELCAIFS</sequence>
<evidence type="ECO:0000259" key="3">
    <source>
        <dbReference type="PROSITE" id="PS50146"/>
    </source>
</evidence>
<dbReference type="PROSITE" id="PS50146">
    <property type="entry name" value="DAGK"/>
    <property type="match status" value="1"/>
</dbReference>
<dbReference type="PANTHER" id="PTHR12358:SF54">
    <property type="entry name" value="SPHINGOSINE KINASE RELATED PROTEIN"/>
    <property type="match status" value="1"/>
</dbReference>
<feature type="transmembrane region" description="Helical" evidence="2">
    <location>
        <begin position="50"/>
        <end position="68"/>
    </location>
</feature>
<evidence type="ECO:0000313" key="4">
    <source>
        <dbReference type="EMBL" id="EGC28592.1"/>
    </source>
</evidence>
<feature type="compositionally biased region" description="Low complexity" evidence="1">
    <location>
        <begin position="1"/>
        <end position="22"/>
    </location>
</feature>
<keyword evidence="2" id="KW-0472">Membrane</keyword>
<dbReference type="GO" id="GO:0016301">
    <property type="term" value="F:kinase activity"/>
    <property type="evidence" value="ECO:0007669"/>
    <property type="project" value="InterPro"/>
</dbReference>
<dbReference type="RefSeq" id="XP_003294881.1">
    <property type="nucleotide sequence ID" value="XM_003294833.1"/>
</dbReference>
<dbReference type="Gene3D" id="2.60.200.40">
    <property type="match status" value="1"/>
</dbReference>
<dbReference type="OrthoDB" id="592605at2759"/>
<dbReference type="SUPFAM" id="SSF111331">
    <property type="entry name" value="NAD kinase/diacylglycerol kinase-like"/>
    <property type="match status" value="1"/>
</dbReference>
<keyword evidence="2" id="KW-0812">Transmembrane</keyword>
<dbReference type="InterPro" id="IPR050187">
    <property type="entry name" value="Lipid_Phosphate_FormReg"/>
</dbReference>
<gene>
    <name evidence="4" type="ORF">DICPUDRAFT_44072</name>
</gene>
<feature type="domain" description="DAGKc" evidence="3">
    <location>
        <begin position="131"/>
        <end position="268"/>
    </location>
</feature>
<proteinExistence type="predicted"/>
<dbReference type="GeneID" id="10510605"/>
<dbReference type="SMART" id="SM00046">
    <property type="entry name" value="DAGKc"/>
    <property type="match status" value="1"/>
</dbReference>
<dbReference type="PANTHER" id="PTHR12358">
    <property type="entry name" value="SPHINGOSINE KINASE"/>
    <property type="match status" value="1"/>
</dbReference>
<dbReference type="Proteomes" id="UP000001064">
    <property type="component" value="Unassembled WGS sequence"/>
</dbReference>
<dbReference type="AlphaFoldDB" id="F1A5D8"/>
<dbReference type="OMA" id="NRHIPIG"/>
<organism evidence="4 5">
    <name type="scientific">Dictyostelium purpureum</name>
    <name type="common">Slime mold</name>
    <dbReference type="NCBI Taxonomy" id="5786"/>
    <lineage>
        <taxon>Eukaryota</taxon>
        <taxon>Amoebozoa</taxon>
        <taxon>Evosea</taxon>
        <taxon>Eumycetozoa</taxon>
        <taxon>Dictyostelia</taxon>
        <taxon>Dictyosteliales</taxon>
        <taxon>Dictyosteliaceae</taxon>
        <taxon>Dictyostelium</taxon>
    </lineage>
</organism>
<dbReference type="InParanoid" id="F1A5D8"/>
<dbReference type="KEGG" id="dpp:DICPUDRAFT_44072"/>
<dbReference type="FunCoup" id="F1A5D8">
    <property type="interactions" value="373"/>
</dbReference>
<dbReference type="eggNOG" id="KOG1116">
    <property type="taxonomic scope" value="Eukaryota"/>
</dbReference>
<dbReference type="VEuPathDB" id="AmoebaDB:DICPUDRAFT_44072"/>